<evidence type="ECO:0000313" key="3">
    <source>
        <dbReference type="Proteomes" id="UP000287651"/>
    </source>
</evidence>
<dbReference type="EMBL" id="AMZH03017928">
    <property type="protein sequence ID" value="RRT42324.1"/>
    <property type="molecule type" value="Genomic_DNA"/>
</dbReference>
<comment type="caution">
    <text evidence="2">The sequence shown here is derived from an EMBL/GenBank/DDBJ whole genome shotgun (WGS) entry which is preliminary data.</text>
</comment>
<feature type="transmembrane region" description="Helical" evidence="1">
    <location>
        <begin position="20"/>
        <end position="43"/>
    </location>
</feature>
<evidence type="ECO:0000256" key="1">
    <source>
        <dbReference type="SAM" id="Phobius"/>
    </source>
</evidence>
<gene>
    <name evidence="2" type="ORF">B296_00043264</name>
</gene>
<dbReference type="Proteomes" id="UP000287651">
    <property type="component" value="Unassembled WGS sequence"/>
</dbReference>
<proteinExistence type="predicted"/>
<accession>A0A426XSA4</accession>
<sequence length="111" mass="11466">MALSPLLYRCAASPRRPPTVAIAAFLVAAISPFLLCHIAALAAPHAAAPPVLVVPSSATSLNPSSRRHCCCCHLHQQHLAARFLTPLPISSPASSSHLVVALVAATLMTSS</sequence>
<keyword evidence="1" id="KW-0812">Transmembrane</keyword>
<organism evidence="2 3">
    <name type="scientific">Ensete ventricosum</name>
    <name type="common">Abyssinian banana</name>
    <name type="synonym">Musa ensete</name>
    <dbReference type="NCBI Taxonomy" id="4639"/>
    <lineage>
        <taxon>Eukaryota</taxon>
        <taxon>Viridiplantae</taxon>
        <taxon>Streptophyta</taxon>
        <taxon>Embryophyta</taxon>
        <taxon>Tracheophyta</taxon>
        <taxon>Spermatophyta</taxon>
        <taxon>Magnoliopsida</taxon>
        <taxon>Liliopsida</taxon>
        <taxon>Zingiberales</taxon>
        <taxon>Musaceae</taxon>
        <taxon>Ensete</taxon>
    </lineage>
</organism>
<name>A0A426XSA4_ENSVE</name>
<keyword evidence="1" id="KW-0472">Membrane</keyword>
<evidence type="ECO:0000313" key="2">
    <source>
        <dbReference type="EMBL" id="RRT42324.1"/>
    </source>
</evidence>
<dbReference type="AlphaFoldDB" id="A0A426XSA4"/>
<keyword evidence="1" id="KW-1133">Transmembrane helix</keyword>
<protein>
    <submittedName>
        <fullName evidence="2">Uncharacterized protein</fullName>
    </submittedName>
</protein>
<reference evidence="2 3" key="1">
    <citation type="journal article" date="2014" name="Agronomy (Basel)">
        <title>A Draft Genome Sequence for Ensete ventricosum, the Drought-Tolerant Tree Against Hunger.</title>
        <authorList>
            <person name="Harrison J."/>
            <person name="Moore K.A."/>
            <person name="Paszkiewicz K."/>
            <person name="Jones T."/>
            <person name="Grant M."/>
            <person name="Ambacheew D."/>
            <person name="Muzemil S."/>
            <person name="Studholme D.J."/>
        </authorList>
    </citation>
    <scope>NUCLEOTIDE SEQUENCE [LARGE SCALE GENOMIC DNA]</scope>
</reference>